<feature type="chain" id="PRO_5019857296" evidence="2">
    <location>
        <begin position="22"/>
        <end position="180"/>
    </location>
</feature>
<feature type="signal peptide" evidence="2">
    <location>
        <begin position="1"/>
        <end position="21"/>
    </location>
</feature>
<evidence type="ECO:0000256" key="2">
    <source>
        <dbReference type="SAM" id="SignalP"/>
    </source>
</evidence>
<dbReference type="AlphaFoldDB" id="A0A498SD28"/>
<organism evidence="3 4">
    <name type="scientific">Acanthocheilonema viteae</name>
    <name type="common">Filarial nematode worm</name>
    <name type="synonym">Dipetalonema viteae</name>
    <dbReference type="NCBI Taxonomy" id="6277"/>
    <lineage>
        <taxon>Eukaryota</taxon>
        <taxon>Metazoa</taxon>
        <taxon>Ecdysozoa</taxon>
        <taxon>Nematoda</taxon>
        <taxon>Chromadorea</taxon>
        <taxon>Rhabditida</taxon>
        <taxon>Spirurina</taxon>
        <taxon>Spiruromorpha</taxon>
        <taxon>Filarioidea</taxon>
        <taxon>Onchocercidae</taxon>
        <taxon>Acanthocheilonema</taxon>
    </lineage>
</organism>
<sequence>MFQRTMCISAILLEFIRLGTDEDFNISGDLFLPLLGSTDGLYGLDRLLTVCMCNPARVQCRIPQCKYPFHFLLIFSVFMIDHQKDTVNCVASGKEEHISAMDVYEMLQTGNRRYRWKHAFQQEFSARIRVDCAETAVKLKIYAKKYIANFEEKLSAETSGKKRLHKESANHSANSILPDV</sequence>
<evidence type="ECO:0000313" key="4">
    <source>
        <dbReference type="Proteomes" id="UP000276991"/>
    </source>
</evidence>
<gene>
    <name evidence="3" type="ORF">NAV_LOCUS4893</name>
</gene>
<accession>A0A498SD28</accession>
<feature type="region of interest" description="Disordered" evidence="1">
    <location>
        <begin position="161"/>
        <end position="180"/>
    </location>
</feature>
<feature type="compositionally biased region" description="Polar residues" evidence="1">
    <location>
        <begin position="170"/>
        <end position="180"/>
    </location>
</feature>
<name>A0A498SD28_ACAVI</name>
<dbReference type="EMBL" id="UPTC01000784">
    <property type="protein sequence ID" value="VBB30102.1"/>
    <property type="molecule type" value="Genomic_DNA"/>
</dbReference>
<keyword evidence="4" id="KW-1185">Reference proteome</keyword>
<protein>
    <submittedName>
        <fullName evidence="3">Uncharacterized protein</fullName>
    </submittedName>
</protein>
<evidence type="ECO:0000313" key="3">
    <source>
        <dbReference type="EMBL" id="VBB30102.1"/>
    </source>
</evidence>
<reference evidence="3 4" key="1">
    <citation type="submission" date="2018-08" db="EMBL/GenBank/DDBJ databases">
        <authorList>
            <person name="Laetsch R D."/>
            <person name="Stevens L."/>
            <person name="Kumar S."/>
            <person name="Blaxter L. M."/>
        </authorList>
    </citation>
    <scope>NUCLEOTIDE SEQUENCE [LARGE SCALE GENOMIC DNA]</scope>
</reference>
<dbReference type="OrthoDB" id="5867425at2759"/>
<evidence type="ECO:0000256" key="1">
    <source>
        <dbReference type="SAM" id="MobiDB-lite"/>
    </source>
</evidence>
<dbReference type="Proteomes" id="UP000276991">
    <property type="component" value="Unassembled WGS sequence"/>
</dbReference>
<proteinExistence type="predicted"/>
<keyword evidence="2" id="KW-0732">Signal</keyword>